<keyword evidence="10 18" id="KW-1133">Transmembrane helix</keyword>
<accession>A0ABR7NL49</accession>
<dbReference type="PIRSF" id="PIRSF000847">
    <property type="entry name" value="Phos_ph_gly_syn"/>
    <property type="match status" value="1"/>
</dbReference>
<feature type="transmembrane region" description="Helical" evidence="18">
    <location>
        <begin position="157"/>
        <end position="183"/>
    </location>
</feature>
<dbReference type="GO" id="GO:0008444">
    <property type="term" value="F:CDP-diacylglycerol-glycerol-3-phosphate 3-phosphatidyltransferase activity"/>
    <property type="evidence" value="ECO:0007669"/>
    <property type="project" value="UniProtKB-EC"/>
</dbReference>
<evidence type="ECO:0000256" key="18">
    <source>
        <dbReference type="SAM" id="Phobius"/>
    </source>
</evidence>
<evidence type="ECO:0000256" key="12">
    <source>
        <dbReference type="ARBA" id="ARBA00023136"/>
    </source>
</evidence>
<evidence type="ECO:0000313" key="20">
    <source>
        <dbReference type="Proteomes" id="UP000658131"/>
    </source>
</evidence>
<evidence type="ECO:0000256" key="4">
    <source>
        <dbReference type="ARBA" id="ARBA00010441"/>
    </source>
</evidence>
<evidence type="ECO:0000256" key="17">
    <source>
        <dbReference type="RuleBase" id="RU003750"/>
    </source>
</evidence>
<comment type="similarity">
    <text evidence="4 17">Belongs to the CDP-alcohol phosphatidyltransferase class-I family.</text>
</comment>
<dbReference type="NCBIfam" id="TIGR00560">
    <property type="entry name" value="pgsA"/>
    <property type="match status" value="1"/>
</dbReference>
<keyword evidence="7" id="KW-0444">Lipid biosynthesis</keyword>
<keyword evidence="8 17" id="KW-0808">Transferase</keyword>
<keyword evidence="9 18" id="KW-0812">Transmembrane</keyword>
<sequence>MNLPNKLTVLRVILVPFFVFFLLGGNSNLFRILALLIFVGASLTDLLDGKIARARGLVTTFGKLMDPLADKILVMSAMVCFIHLGYAPAEIVIIILAREFLVTSLRLIAAGEGKVIAADRWGKVKTVTQMCWIIVTLLWLALENASFLRGAPLEIAAVFHLLMIALMLASVFFTLLSGFNYCYQNREIFLKDM</sequence>
<evidence type="ECO:0000256" key="1">
    <source>
        <dbReference type="ARBA" id="ARBA00003973"/>
    </source>
</evidence>
<dbReference type="InterPro" id="IPR004570">
    <property type="entry name" value="Phosphatidylglycerol_P_synth"/>
</dbReference>
<keyword evidence="12 18" id="KW-0472">Membrane</keyword>
<comment type="pathway">
    <text evidence="3">Phospholipid metabolism; phosphatidylglycerol biosynthesis; phosphatidylglycerol from CDP-diacylglycerol: step 1/2.</text>
</comment>
<comment type="caution">
    <text evidence="19">The sequence shown here is derived from an EMBL/GenBank/DDBJ whole genome shotgun (WGS) entry which is preliminary data.</text>
</comment>
<evidence type="ECO:0000256" key="7">
    <source>
        <dbReference type="ARBA" id="ARBA00022516"/>
    </source>
</evidence>
<dbReference type="PANTHER" id="PTHR14269:SF62">
    <property type="entry name" value="CDP-DIACYLGLYCEROL--GLYCEROL-3-PHOSPHATE 3-PHOSPHATIDYLTRANSFERASE 1, CHLOROPLASTIC"/>
    <property type="match status" value="1"/>
</dbReference>
<evidence type="ECO:0000313" key="19">
    <source>
        <dbReference type="EMBL" id="MBC8577127.1"/>
    </source>
</evidence>
<evidence type="ECO:0000256" key="5">
    <source>
        <dbReference type="ARBA" id="ARBA00013170"/>
    </source>
</evidence>
<keyword evidence="14" id="KW-1208">Phospholipid metabolism</keyword>
<feature type="transmembrane region" description="Helical" evidence="18">
    <location>
        <begin position="68"/>
        <end position="85"/>
    </location>
</feature>
<evidence type="ECO:0000256" key="10">
    <source>
        <dbReference type="ARBA" id="ARBA00022989"/>
    </source>
</evidence>
<evidence type="ECO:0000256" key="9">
    <source>
        <dbReference type="ARBA" id="ARBA00022692"/>
    </source>
</evidence>
<comment type="subcellular location">
    <subcellularLocation>
        <location evidence="2">Membrane</location>
        <topology evidence="2">Multi-pass membrane protein</topology>
    </subcellularLocation>
</comment>
<dbReference type="EC" id="2.7.8.5" evidence="5 16"/>
<evidence type="ECO:0000256" key="8">
    <source>
        <dbReference type="ARBA" id="ARBA00022679"/>
    </source>
</evidence>
<keyword evidence="20" id="KW-1185">Reference proteome</keyword>
<dbReference type="Pfam" id="PF01066">
    <property type="entry name" value="CDP-OH_P_transf"/>
    <property type="match status" value="1"/>
</dbReference>
<evidence type="ECO:0000256" key="16">
    <source>
        <dbReference type="NCBIfam" id="TIGR00560"/>
    </source>
</evidence>
<evidence type="ECO:0000256" key="2">
    <source>
        <dbReference type="ARBA" id="ARBA00004141"/>
    </source>
</evidence>
<evidence type="ECO:0000256" key="3">
    <source>
        <dbReference type="ARBA" id="ARBA00005042"/>
    </source>
</evidence>
<evidence type="ECO:0000256" key="6">
    <source>
        <dbReference type="ARBA" id="ARBA00014944"/>
    </source>
</evidence>
<organism evidence="19 20">
    <name type="scientific">Yanshouia hominis</name>
    <dbReference type="NCBI Taxonomy" id="2763673"/>
    <lineage>
        <taxon>Bacteria</taxon>
        <taxon>Bacillati</taxon>
        <taxon>Bacillota</taxon>
        <taxon>Clostridia</taxon>
        <taxon>Eubacteriales</taxon>
        <taxon>Oscillospiraceae</taxon>
        <taxon>Yanshouia</taxon>
    </lineage>
</organism>
<evidence type="ECO:0000256" key="11">
    <source>
        <dbReference type="ARBA" id="ARBA00023098"/>
    </source>
</evidence>
<comment type="catalytic activity">
    <reaction evidence="15">
        <text>a CDP-1,2-diacyl-sn-glycerol + sn-glycerol 3-phosphate = a 1,2-diacyl-sn-glycero-3-phospho-(1'-sn-glycero-3'-phosphate) + CMP + H(+)</text>
        <dbReference type="Rhea" id="RHEA:12593"/>
        <dbReference type="ChEBI" id="CHEBI:15378"/>
        <dbReference type="ChEBI" id="CHEBI:57597"/>
        <dbReference type="ChEBI" id="CHEBI:58332"/>
        <dbReference type="ChEBI" id="CHEBI:60110"/>
        <dbReference type="ChEBI" id="CHEBI:60377"/>
        <dbReference type="EC" id="2.7.8.5"/>
    </reaction>
</comment>
<feature type="transmembrane region" description="Helical" evidence="18">
    <location>
        <begin position="130"/>
        <end position="151"/>
    </location>
</feature>
<dbReference type="Proteomes" id="UP000658131">
    <property type="component" value="Unassembled WGS sequence"/>
</dbReference>
<evidence type="ECO:0000256" key="14">
    <source>
        <dbReference type="ARBA" id="ARBA00023264"/>
    </source>
</evidence>
<dbReference type="EMBL" id="JACRTB010000022">
    <property type="protein sequence ID" value="MBC8577127.1"/>
    <property type="molecule type" value="Genomic_DNA"/>
</dbReference>
<dbReference type="Gene3D" id="1.20.120.1760">
    <property type="match status" value="1"/>
</dbReference>
<reference evidence="19 20" key="1">
    <citation type="submission" date="2020-08" db="EMBL/GenBank/DDBJ databases">
        <title>Genome public.</title>
        <authorList>
            <person name="Liu C."/>
            <person name="Sun Q."/>
        </authorList>
    </citation>
    <scope>NUCLEOTIDE SEQUENCE [LARGE SCALE GENOMIC DNA]</scope>
    <source>
        <strain evidence="19 20">BX1</strain>
    </source>
</reference>
<comment type="function">
    <text evidence="1">This protein catalyzes the committed step to the synthesis of the acidic phospholipids.</text>
</comment>
<name>A0ABR7NL49_9FIRM</name>
<dbReference type="InterPro" id="IPR050324">
    <property type="entry name" value="CDP-alcohol_PTase-I"/>
</dbReference>
<dbReference type="InterPro" id="IPR048254">
    <property type="entry name" value="CDP_ALCOHOL_P_TRANSF_CS"/>
</dbReference>
<dbReference type="InterPro" id="IPR043130">
    <property type="entry name" value="CDP-OH_PTrfase_TM_dom"/>
</dbReference>
<evidence type="ECO:0000256" key="13">
    <source>
        <dbReference type="ARBA" id="ARBA00023209"/>
    </source>
</evidence>
<dbReference type="InterPro" id="IPR000462">
    <property type="entry name" value="CDP-OH_P_trans"/>
</dbReference>
<dbReference type="PANTHER" id="PTHR14269">
    <property type="entry name" value="CDP-DIACYLGLYCEROL--GLYCEROL-3-PHOSPHATE 3-PHOSPHATIDYLTRANSFERASE-RELATED"/>
    <property type="match status" value="1"/>
</dbReference>
<keyword evidence="11" id="KW-0443">Lipid metabolism</keyword>
<keyword evidence="13" id="KW-0594">Phospholipid biosynthesis</keyword>
<evidence type="ECO:0000256" key="15">
    <source>
        <dbReference type="ARBA" id="ARBA00048586"/>
    </source>
</evidence>
<gene>
    <name evidence="19" type="primary">pgsA</name>
    <name evidence="19" type="ORF">H8717_12010</name>
</gene>
<proteinExistence type="inferred from homology"/>
<protein>
    <recommendedName>
        <fullName evidence="6 16">CDP-diacylglycerol--glycerol-3-phosphate 3-phosphatidyltransferase</fullName>
        <ecNumber evidence="5 16">2.7.8.5</ecNumber>
    </recommendedName>
</protein>
<dbReference type="RefSeq" id="WP_262400596.1">
    <property type="nucleotide sequence ID" value="NZ_JACRTB010000022.1"/>
</dbReference>
<dbReference type="PROSITE" id="PS00379">
    <property type="entry name" value="CDP_ALCOHOL_P_TRANSF"/>
    <property type="match status" value="1"/>
</dbReference>